<dbReference type="InterPro" id="IPR011701">
    <property type="entry name" value="MFS"/>
</dbReference>
<accession>A0ABY8C1P8</accession>
<keyword evidence="5 8" id="KW-0812">Transmembrane</keyword>
<feature type="domain" description="Major facilitator superfamily (MFS) profile" evidence="9">
    <location>
        <begin position="7"/>
        <end position="394"/>
    </location>
</feature>
<dbReference type="Pfam" id="PF07690">
    <property type="entry name" value="MFS_1"/>
    <property type="match status" value="1"/>
</dbReference>
<evidence type="ECO:0000313" key="10">
    <source>
        <dbReference type="EMBL" id="WEG09662.1"/>
    </source>
</evidence>
<reference evidence="10 11" key="1">
    <citation type="submission" date="2023-03" db="EMBL/GenBank/DDBJ databases">
        <title>Genome sequence of Microbacterium sp. KACC 23027.</title>
        <authorList>
            <person name="Kim S."/>
            <person name="Heo J."/>
            <person name="Kwon S.-W."/>
        </authorList>
    </citation>
    <scope>NUCLEOTIDE SEQUENCE [LARGE SCALE GENOMIC DNA]</scope>
    <source>
        <strain evidence="10 11">KACC 23027</strain>
    </source>
</reference>
<keyword evidence="7 8" id="KW-0472">Membrane</keyword>
<dbReference type="InterPro" id="IPR036259">
    <property type="entry name" value="MFS_trans_sf"/>
</dbReference>
<dbReference type="Proteomes" id="UP001214553">
    <property type="component" value="Chromosome"/>
</dbReference>
<evidence type="ECO:0000256" key="2">
    <source>
        <dbReference type="ARBA" id="ARBA00006236"/>
    </source>
</evidence>
<dbReference type="PANTHER" id="PTHR42718:SF46">
    <property type="entry name" value="BLR6921 PROTEIN"/>
    <property type="match status" value="1"/>
</dbReference>
<sequence length="394" mass="39700">MTARRLTPWLLATLGFLAGVGPFATDMYLASFTDIARDLGGTPATVQLTLTAFLLGIGAGQLVLGPVSDRYGRRPVLVASLAVFAASSIALVFSPTLAVFIALRLVQGISGAAGIVVSRAVAVDLSEDDTAVRALSLMAMVGGLGPLIAPPIGGAIAELANWQVVLGVLAAIAVVMLALGALVVPESLPPEQRHTGGFAALAARFRALLTDRAFVGGTLAFATGFGAMMAYISASPFVGQVVLRMSPFAYALAFAAGALALVLSNSLNARIAPRVGPGRMLVLGVVMIAASALALTVLASTSSLQIGSFIACAFVLTGGTGFTMSNASALALARADEARGSGAALLGAAQFLVGAVVSPVVGLWGEHTALPMAVVALVFAALAFGAAVWTVRAR</sequence>
<evidence type="ECO:0000256" key="6">
    <source>
        <dbReference type="ARBA" id="ARBA00022989"/>
    </source>
</evidence>
<dbReference type="NCBIfam" id="TIGR00710">
    <property type="entry name" value="efflux_Bcr_CflA"/>
    <property type="match status" value="1"/>
</dbReference>
<keyword evidence="6 8" id="KW-1133">Transmembrane helix</keyword>
<feature type="transmembrane region" description="Helical" evidence="8">
    <location>
        <begin position="280"/>
        <end position="300"/>
    </location>
</feature>
<comment type="subcellular location">
    <subcellularLocation>
        <location evidence="1">Cell membrane</location>
        <topology evidence="1">Multi-pass membrane protein</topology>
    </subcellularLocation>
</comment>
<dbReference type="PANTHER" id="PTHR42718">
    <property type="entry name" value="MAJOR FACILITATOR SUPERFAMILY MULTIDRUG TRANSPORTER MFSC"/>
    <property type="match status" value="1"/>
</dbReference>
<proteinExistence type="inferred from homology"/>
<evidence type="ECO:0000256" key="5">
    <source>
        <dbReference type="ARBA" id="ARBA00022692"/>
    </source>
</evidence>
<feature type="transmembrane region" description="Helical" evidence="8">
    <location>
        <begin position="76"/>
        <end position="93"/>
    </location>
</feature>
<evidence type="ECO:0000256" key="3">
    <source>
        <dbReference type="ARBA" id="ARBA00022448"/>
    </source>
</evidence>
<feature type="transmembrane region" description="Helical" evidence="8">
    <location>
        <begin position="306"/>
        <end position="332"/>
    </location>
</feature>
<name>A0ABY8C1P8_9MICO</name>
<organism evidence="10 11">
    <name type="scientific">Microbacterium horticulturae</name>
    <dbReference type="NCBI Taxonomy" id="3028316"/>
    <lineage>
        <taxon>Bacteria</taxon>
        <taxon>Bacillati</taxon>
        <taxon>Actinomycetota</taxon>
        <taxon>Actinomycetes</taxon>
        <taxon>Micrococcales</taxon>
        <taxon>Microbacteriaceae</taxon>
        <taxon>Microbacterium</taxon>
    </lineage>
</organism>
<feature type="transmembrane region" description="Helical" evidence="8">
    <location>
        <begin position="344"/>
        <end position="364"/>
    </location>
</feature>
<dbReference type="RefSeq" id="WP_275278985.1">
    <property type="nucleotide sequence ID" value="NZ_CP119108.1"/>
</dbReference>
<comment type="similarity">
    <text evidence="2">Belongs to the major facilitator superfamily. Bcr/CmlA family.</text>
</comment>
<evidence type="ECO:0000256" key="4">
    <source>
        <dbReference type="ARBA" id="ARBA00022475"/>
    </source>
</evidence>
<feature type="transmembrane region" description="Helical" evidence="8">
    <location>
        <begin position="46"/>
        <end position="64"/>
    </location>
</feature>
<feature type="transmembrane region" description="Helical" evidence="8">
    <location>
        <begin position="213"/>
        <end position="233"/>
    </location>
</feature>
<feature type="transmembrane region" description="Helical" evidence="8">
    <location>
        <begin position="134"/>
        <end position="156"/>
    </location>
</feature>
<dbReference type="CDD" id="cd17320">
    <property type="entry name" value="MFS_MdfA_MDR_like"/>
    <property type="match status" value="1"/>
</dbReference>
<evidence type="ECO:0000256" key="7">
    <source>
        <dbReference type="ARBA" id="ARBA00023136"/>
    </source>
</evidence>
<dbReference type="Gene3D" id="1.20.1720.10">
    <property type="entry name" value="Multidrug resistance protein D"/>
    <property type="match status" value="1"/>
</dbReference>
<evidence type="ECO:0000256" key="8">
    <source>
        <dbReference type="SAM" id="Phobius"/>
    </source>
</evidence>
<feature type="transmembrane region" description="Helical" evidence="8">
    <location>
        <begin position="162"/>
        <end position="184"/>
    </location>
</feature>
<feature type="transmembrane region" description="Helical" evidence="8">
    <location>
        <begin position="248"/>
        <end position="268"/>
    </location>
</feature>
<feature type="transmembrane region" description="Helical" evidence="8">
    <location>
        <begin position="370"/>
        <end position="391"/>
    </location>
</feature>
<dbReference type="PROSITE" id="PS00216">
    <property type="entry name" value="SUGAR_TRANSPORT_1"/>
    <property type="match status" value="1"/>
</dbReference>
<dbReference type="PROSITE" id="PS50850">
    <property type="entry name" value="MFS"/>
    <property type="match status" value="1"/>
</dbReference>
<evidence type="ECO:0000256" key="1">
    <source>
        <dbReference type="ARBA" id="ARBA00004651"/>
    </source>
</evidence>
<gene>
    <name evidence="10" type="ORF">PU630_03585</name>
</gene>
<evidence type="ECO:0000259" key="9">
    <source>
        <dbReference type="PROSITE" id="PS50850"/>
    </source>
</evidence>
<keyword evidence="3" id="KW-0813">Transport</keyword>
<feature type="transmembrane region" description="Helical" evidence="8">
    <location>
        <begin position="99"/>
        <end position="122"/>
    </location>
</feature>
<dbReference type="EMBL" id="CP119108">
    <property type="protein sequence ID" value="WEG09662.1"/>
    <property type="molecule type" value="Genomic_DNA"/>
</dbReference>
<dbReference type="InterPro" id="IPR020846">
    <property type="entry name" value="MFS_dom"/>
</dbReference>
<evidence type="ECO:0000313" key="11">
    <source>
        <dbReference type="Proteomes" id="UP001214553"/>
    </source>
</evidence>
<protein>
    <submittedName>
        <fullName evidence="10">Multidrug effflux MFS transporter</fullName>
    </submittedName>
</protein>
<dbReference type="InterPro" id="IPR004812">
    <property type="entry name" value="Efflux_drug-R_Bcr/CmlA"/>
</dbReference>
<dbReference type="SUPFAM" id="SSF103473">
    <property type="entry name" value="MFS general substrate transporter"/>
    <property type="match status" value="1"/>
</dbReference>
<keyword evidence="11" id="KW-1185">Reference proteome</keyword>
<keyword evidence="4" id="KW-1003">Cell membrane</keyword>
<dbReference type="InterPro" id="IPR005829">
    <property type="entry name" value="Sugar_transporter_CS"/>
</dbReference>